<dbReference type="AlphaFoldDB" id="A0A8X6IK03"/>
<dbReference type="Proteomes" id="UP000887013">
    <property type="component" value="Unassembled WGS sequence"/>
</dbReference>
<feature type="non-terminal residue" evidence="1">
    <location>
        <position position="1"/>
    </location>
</feature>
<accession>A0A8X6IK03</accession>
<protein>
    <submittedName>
        <fullName evidence="1">Uncharacterized protein</fullName>
    </submittedName>
</protein>
<comment type="caution">
    <text evidence="1">The sequence shown here is derived from an EMBL/GenBank/DDBJ whole genome shotgun (WGS) entry which is preliminary data.</text>
</comment>
<proteinExistence type="predicted"/>
<evidence type="ECO:0000313" key="1">
    <source>
        <dbReference type="EMBL" id="GFS46389.1"/>
    </source>
</evidence>
<keyword evidence="2" id="KW-1185">Reference proteome</keyword>
<organism evidence="1 2">
    <name type="scientific">Nephila pilipes</name>
    <name type="common">Giant wood spider</name>
    <name type="synonym">Nephila maculata</name>
    <dbReference type="NCBI Taxonomy" id="299642"/>
    <lineage>
        <taxon>Eukaryota</taxon>
        <taxon>Metazoa</taxon>
        <taxon>Ecdysozoa</taxon>
        <taxon>Arthropoda</taxon>
        <taxon>Chelicerata</taxon>
        <taxon>Arachnida</taxon>
        <taxon>Araneae</taxon>
        <taxon>Araneomorphae</taxon>
        <taxon>Entelegynae</taxon>
        <taxon>Araneoidea</taxon>
        <taxon>Nephilidae</taxon>
        <taxon>Nephila</taxon>
    </lineage>
</organism>
<dbReference type="EMBL" id="BMAW01090757">
    <property type="protein sequence ID" value="GFS46389.1"/>
    <property type="molecule type" value="Genomic_DNA"/>
</dbReference>
<gene>
    <name evidence="1" type="ORF">NPIL_643311</name>
</gene>
<sequence>MRLSREFESQGEECLCESDFPRMFYEFCTKFTSGDFTGHYISSMASLSRKSVATFARCERA</sequence>
<evidence type="ECO:0000313" key="2">
    <source>
        <dbReference type="Proteomes" id="UP000887013"/>
    </source>
</evidence>
<name>A0A8X6IK03_NEPPI</name>
<reference evidence="1" key="1">
    <citation type="submission" date="2020-08" db="EMBL/GenBank/DDBJ databases">
        <title>Multicomponent nature underlies the extraordinary mechanical properties of spider dragline silk.</title>
        <authorList>
            <person name="Kono N."/>
            <person name="Nakamura H."/>
            <person name="Mori M."/>
            <person name="Yoshida Y."/>
            <person name="Ohtoshi R."/>
            <person name="Malay A.D."/>
            <person name="Moran D.A.P."/>
            <person name="Tomita M."/>
            <person name="Numata K."/>
            <person name="Arakawa K."/>
        </authorList>
    </citation>
    <scope>NUCLEOTIDE SEQUENCE</scope>
</reference>